<dbReference type="Pfam" id="PF07702">
    <property type="entry name" value="UTRA"/>
    <property type="match status" value="1"/>
</dbReference>
<organism evidence="2 3">
    <name type="scientific">Mycobacterium tuberculosis</name>
    <dbReference type="NCBI Taxonomy" id="1773"/>
    <lineage>
        <taxon>Bacteria</taxon>
        <taxon>Bacillati</taxon>
        <taxon>Actinomycetota</taxon>
        <taxon>Actinomycetes</taxon>
        <taxon>Mycobacteriales</taxon>
        <taxon>Mycobacteriaceae</taxon>
        <taxon>Mycobacterium</taxon>
        <taxon>Mycobacterium tuberculosis complex</taxon>
    </lineage>
</organism>
<reference evidence="2 3" key="1">
    <citation type="submission" date="2015-03" db="EMBL/GenBank/DDBJ databases">
        <authorList>
            <consortium name="Pathogen Informatics"/>
        </authorList>
    </citation>
    <scope>NUCLEOTIDE SEQUENCE [LARGE SCALE GENOMIC DNA]</scope>
    <source>
        <strain evidence="2 3">H09601792</strain>
    </source>
</reference>
<evidence type="ECO:0000259" key="1">
    <source>
        <dbReference type="Pfam" id="PF07702"/>
    </source>
</evidence>
<dbReference type="GO" id="GO:0003677">
    <property type="term" value="F:DNA binding"/>
    <property type="evidence" value="ECO:0007669"/>
    <property type="project" value="InterPro"/>
</dbReference>
<proteinExistence type="predicted"/>
<dbReference type="InterPro" id="IPR028978">
    <property type="entry name" value="Chorismate_lyase_/UTRA_dom_sf"/>
</dbReference>
<dbReference type="GO" id="GO:0006355">
    <property type="term" value="P:regulation of DNA-templated transcription"/>
    <property type="evidence" value="ECO:0007669"/>
    <property type="project" value="InterPro"/>
</dbReference>
<dbReference type="SUPFAM" id="SSF64288">
    <property type="entry name" value="Chorismate lyase-like"/>
    <property type="match status" value="1"/>
</dbReference>
<protein>
    <submittedName>
        <fullName evidence="2">GntR family transcriptional regulator</fullName>
    </submittedName>
</protein>
<evidence type="ECO:0000313" key="3">
    <source>
        <dbReference type="Proteomes" id="UP000046947"/>
    </source>
</evidence>
<name>A0A654TV81_MYCTX</name>
<dbReference type="InterPro" id="IPR011663">
    <property type="entry name" value="UTRA"/>
</dbReference>
<gene>
    <name evidence="2" type="ORF">ERS007688_04732</name>
</gene>
<dbReference type="Gene3D" id="3.40.1410.10">
    <property type="entry name" value="Chorismate lyase-like"/>
    <property type="match status" value="1"/>
</dbReference>
<feature type="domain" description="UbiC transcription regulator-associated" evidence="1">
    <location>
        <begin position="2"/>
        <end position="33"/>
    </location>
</feature>
<accession>A0A654TV81</accession>
<dbReference type="AlphaFoldDB" id="A0A654TV81"/>
<sequence length="56" mass="6242">MGSPVLVVDRTSYTNDGKPLEVVVFHHRPERYQFSVTLPRTLPGSGAGIIEKRDFA</sequence>
<evidence type="ECO:0000313" key="2">
    <source>
        <dbReference type="EMBL" id="CFE89969.1"/>
    </source>
</evidence>
<dbReference type="EMBL" id="CFOH01001699">
    <property type="protein sequence ID" value="CFE89969.1"/>
    <property type="molecule type" value="Genomic_DNA"/>
</dbReference>
<dbReference type="Proteomes" id="UP000046947">
    <property type="component" value="Unassembled WGS sequence"/>
</dbReference>